<comment type="caution">
    <text evidence="1">The sequence shown here is derived from an EMBL/GenBank/DDBJ whole genome shotgun (WGS) entry which is preliminary data.</text>
</comment>
<dbReference type="EMBL" id="WNJO01000004">
    <property type="protein sequence ID" value="MTV81993.1"/>
    <property type="molecule type" value="Genomic_DNA"/>
</dbReference>
<name>A0A7X2XUS2_9LACO</name>
<dbReference type="AlphaFoldDB" id="A0A7X2XUS2"/>
<evidence type="ECO:0000313" key="1">
    <source>
        <dbReference type="EMBL" id="MTV81993.1"/>
    </source>
</evidence>
<organism evidence="1 2">
    <name type="scientific">Secundilactobacillus folii</name>
    <dbReference type="NCBI Taxonomy" id="2678357"/>
    <lineage>
        <taxon>Bacteria</taxon>
        <taxon>Bacillati</taxon>
        <taxon>Bacillota</taxon>
        <taxon>Bacilli</taxon>
        <taxon>Lactobacillales</taxon>
        <taxon>Lactobacillaceae</taxon>
        <taxon>Secundilactobacillus</taxon>
    </lineage>
</organism>
<reference evidence="1 2" key="1">
    <citation type="submission" date="2019-11" db="EMBL/GenBank/DDBJ databases">
        <title>Lactobacillus sp. nov. CRM56-3, isolated from fermented tea leaves.</title>
        <authorList>
            <person name="Phuengjayaem S."/>
            <person name="Tanasupawat S."/>
        </authorList>
    </citation>
    <scope>NUCLEOTIDE SEQUENCE [LARGE SCALE GENOMIC DNA]</scope>
    <source>
        <strain evidence="1 2">CRM56-3</strain>
    </source>
</reference>
<sequence>MAEDYANLMAQLKAGQLNEFTVEPKDFMAFQRAYMNFESRKRVVGRAEKNGQIIYHYDHEQTQ</sequence>
<protein>
    <submittedName>
        <fullName evidence="1">Uncharacterized protein</fullName>
    </submittedName>
</protein>
<dbReference type="RefSeq" id="WP_155431259.1">
    <property type="nucleotide sequence ID" value="NZ_WNJO01000004.1"/>
</dbReference>
<proteinExistence type="predicted"/>
<gene>
    <name evidence="1" type="ORF">GM612_04925</name>
</gene>
<keyword evidence="2" id="KW-1185">Reference proteome</keyword>
<accession>A0A7X2XUS2</accession>
<evidence type="ECO:0000313" key="2">
    <source>
        <dbReference type="Proteomes" id="UP000466388"/>
    </source>
</evidence>
<dbReference type="Proteomes" id="UP000466388">
    <property type="component" value="Unassembled WGS sequence"/>
</dbReference>